<proteinExistence type="predicted"/>
<feature type="chain" id="PRO_5021785258" evidence="2">
    <location>
        <begin position="30"/>
        <end position="227"/>
    </location>
</feature>
<dbReference type="OrthoDB" id="3480105at2"/>
<reference evidence="4 5" key="1">
    <citation type="submission" date="2019-07" db="EMBL/GenBank/DDBJ databases">
        <authorList>
            <person name="Duangmal K."/>
            <person name="Teo W.F.A."/>
        </authorList>
    </citation>
    <scope>NUCLEOTIDE SEQUENCE [LARGE SCALE GENOMIC DNA]</scope>
    <source>
        <strain evidence="4 5">TBRC 6029</strain>
    </source>
</reference>
<comment type="caution">
    <text evidence="4">The sequence shown here is derived from an EMBL/GenBank/DDBJ whole genome shotgun (WGS) entry which is preliminary data.</text>
</comment>
<evidence type="ECO:0000259" key="3">
    <source>
        <dbReference type="Pfam" id="PF14016"/>
    </source>
</evidence>
<evidence type="ECO:0000256" key="1">
    <source>
        <dbReference type="SAM" id="MobiDB-lite"/>
    </source>
</evidence>
<evidence type="ECO:0000313" key="4">
    <source>
        <dbReference type="EMBL" id="TVT59068.1"/>
    </source>
</evidence>
<feature type="region of interest" description="Disordered" evidence="1">
    <location>
        <begin position="53"/>
        <end position="80"/>
    </location>
</feature>
<keyword evidence="5" id="KW-1185">Reference proteome</keyword>
<dbReference type="AlphaFoldDB" id="A0A558DDJ7"/>
<protein>
    <submittedName>
        <fullName evidence="4">DUF4232 domain-containing protein</fullName>
    </submittedName>
</protein>
<organism evidence="4 5">
    <name type="scientific">Amycolatopsis rhizosphaerae</name>
    <dbReference type="NCBI Taxonomy" id="2053003"/>
    <lineage>
        <taxon>Bacteria</taxon>
        <taxon>Bacillati</taxon>
        <taxon>Actinomycetota</taxon>
        <taxon>Actinomycetes</taxon>
        <taxon>Pseudonocardiales</taxon>
        <taxon>Pseudonocardiaceae</taxon>
        <taxon>Amycolatopsis</taxon>
    </lineage>
</organism>
<reference evidence="4 5" key="2">
    <citation type="submission" date="2019-08" db="EMBL/GenBank/DDBJ databases">
        <title>Amycolatopsis acidicola sp. nov., isolated from peat swamp forest soil.</title>
        <authorList>
            <person name="Srisuk N."/>
        </authorList>
    </citation>
    <scope>NUCLEOTIDE SEQUENCE [LARGE SCALE GENOMIC DNA]</scope>
    <source>
        <strain evidence="4 5">TBRC 6029</strain>
    </source>
</reference>
<evidence type="ECO:0000313" key="5">
    <source>
        <dbReference type="Proteomes" id="UP000320011"/>
    </source>
</evidence>
<feature type="signal peptide" evidence="2">
    <location>
        <begin position="1"/>
        <end position="29"/>
    </location>
</feature>
<dbReference type="InterPro" id="IPR025326">
    <property type="entry name" value="DUF4232"/>
</dbReference>
<dbReference type="PROSITE" id="PS51257">
    <property type="entry name" value="PROKAR_LIPOPROTEIN"/>
    <property type="match status" value="1"/>
</dbReference>
<dbReference type="Pfam" id="PF14016">
    <property type="entry name" value="DUF4232"/>
    <property type="match status" value="1"/>
</dbReference>
<dbReference type="EMBL" id="VJWX01000034">
    <property type="protein sequence ID" value="TVT59068.1"/>
    <property type="molecule type" value="Genomic_DNA"/>
</dbReference>
<dbReference type="Proteomes" id="UP000320011">
    <property type="component" value="Unassembled WGS sequence"/>
</dbReference>
<evidence type="ECO:0000256" key="2">
    <source>
        <dbReference type="SAM" id="SignalP"/>
    </source>
</evidence>
<keyword evidence="2" id="KW-0732">Signal</keyword>
<feature type="domain" description="DUF4232" evidence="3">
    <location>
        <begin position="83"/>
        <end position="206"/>
    </location>
</feature>
<name>A0A558DDJ7_9PSEU</name>
<sequence length="227" mass="22870">MKRTKIVGITAAAAALPLLLGACQSGSSASSLVTSSTAAAPVGASASATAGALGNAGTDSTSARTGGSGPTGGLQANVSTPRCHTADLNAQLGTQKMTLEGDQMAVFLVFTNMSGHDCTMYGFGGVDLHGPNDPQNGPVYSLRRSSETPETVRLTTGASAHVTITYLRGTGTPAPDNDIWQPSSVVVTPPDETTQLTVPWTAGDAIQRQDSATHPGTYISPVAAGVD</sequence>
<gene>
    <name evidence="4" type="ORF">FNH05_06080</name>
</gene>
<accession>A0A558DDJ7</accession>
<dbReference type="RefSeq" id="WP_144586283.1">
    <property type="nucleotide sequence ID" value="NZ_VJWX01000034.1"/>
</dbReference>